<evidence type="ECO:0000256" key="2">
    <source>
        <dbReference type="ARBA" id="ARBA00004651"/>
    </source>
</evidence>
<dbReference type="Pfam" id="PF00672">
    <property type="entry name" value="HAMP"/>
    <property type="match status" value="1"/>
</dbReference>
<organism evidence="17 18">
    <name type="scientific">Chryseosolibacter histidini</name>
    <dbReference type="NCBI Taxonomy" id="2782349"/>
    <lineage>
        <taxon>Bacteria</taxon>
        <taxon>Pseudomonadati</taxon>
        <taxon>Bacteroidota</taxon>
        <taxon>Cytophagia</taxon>
        <taxon>Cytophagales</taxon>
        <taxon>Chryseotaleaceae</taxon>
        <taxon>Chryseosolibacter</taxon>
    </lineage>
</organism>
<keyword evidence="13 14" id="KW-0472">Membrane</keyword>
<dbReference type="InterPro" id="IPR036890">
    <property type="entry name" value="HATPase_C_sf"/>
</dbReference>
<evidence type="ECO:0000256" key="3">
    <source>
        <dbReference type="ARBA" id="ARBA00012438"/>
    </source>
</evidence>
<dbReference type="PROSITE" id="PS50109">
    <property type="entry name" value="HIS_KIN"/>
    <property type="match status" value="1"/>
</dbReference>
<dbReference type="SUPFAM" id="SSF158472">
    <property type="entry name" value="HAMP domain-like"/>
    <property type="match status" value="1"/>
</dbReference>
<dbReference type="PANTHER" id="PTHR45528">
    <property type="entry name" value="SENSOR HISTIDINE KINASE CPXA"/>
    <property type="match status" value="1"/>
</dbReference>
<comment type="caution">
    <text evidence="17">The sequence shown here is derived from an EMBL/GenBank/DDBJ whole genome shotgun (WGS) entry which is preliminary data.</text>
</comment>
<dbReference type="InterPro" id="IPR003661">
    <property type="entry name" value="HisK_dim/P_dom"/>
</dbReference>
<dbReference type="PROSITE" id="PS50885">
    <property type="entry name" value="HAMP"/>
    <property type="match status" value="1"/>
</dbReference>
<sequence length="457" mass="51821">MKIRTKIALVFTLMTGTILFLLSAFVYVVSSKHMEEHFLTRLKVSASIAAESEFEDETNLVREIRDRHLQKLRREKEWFFEDNSSFPREVLKALPRAPTSFIENLMDRGSAASREGFEYYTGFRYQSASTNGKQYFVIASAYDEDGEENLLFLRTMLIIGFSVSCVLVFALGRLFANRIMKPIADIISKVHEITKTNLSERLGSAKGNDEIAEMAATFNDMLDRLETTFELQSNFIGNASHELNTPLTAILGEVEIIRSAPRRPEEYVESLGIIDYEAKKLRDVTSSLLRLSSISYEGKKQKIERLQLDELLMDIKINFDRRMPANKVRMLVQAQEGNTTAYCIVGSSVWLELAITNVIQNSIKYSDNKEVLVTLSSSEQHCFVEISDQGIGIPEEDMRYVFEPFFRGSNTGPYKGYGIGLPLAARIVRLHAGELQIFSKPNTGTKVTLKFNASRDL</sequence>
<evidence type="ECO:0000259" key="15">
    <source>
        <dbReference type="PROSITE" id="PS50109"/>
    </source>
</evidence>
<dbReference type="SMART" id="SM00388">
    <property type="entry name" value="HisKA"/>
    <property type="match status" value="1"/>
</dbReference>
<dbReference type="SMART" id="SM00387">
    <property type="entry name" value="HATPase_c"/>
    <property type="match status" value="1"/>
</dbReference>
<evidence type="ECO:0000256" key="7">
    <source>
        <dbReference type="ARBA" id="ARBA00022692"/>
    </source>
</evidence>
<evidence type="ECO:0000256" key="10">
    <source>
        <dbReference type="ARBA" id="ARBA00022840"/>
    </source>
</evidence>
<dbReference type="SMART" id="SM00304">
    <property type="entry name" value="HAMP"/>
    <property type="match status" value="1"/>
</dbReference>
<evidence type="ECO:0000256" key="12">
    <source>
        <dbReference type="ARBA" id="ARBA00023012"/>
    </source>
</evidence>
<dbReference type="AlphaFoldDB" id="A0AAP2DSD7"/>
<evidence type="ECO:0000256" key="11">
    <source>
        <dbReference type="ARBA" id="ARBA00022989"/>
    </source>
</evidence>
<keyword evidence="7 14" id="KW-0812">Transmembrane</keyword>
<name>A0AAP2DSD7_9BACT</name>
<keyword evidence="5" id="KW-0597">Phosphoprotein</keyword>
<keyword evidence="11 14" id="KW-1133">Transmembrane helix</keyword>
<dbReference type="InterPro" id="IPR003594">
    <property type="entry name" value="HATPase_dom"/>
</dbReference>
<dbReference type="GO" id="GO:0005524">
    <property type="term" value="F:ATP binding"/>
    <property type="evidence" value="ECO:0007669"/>
    <property type="project" value="UniProtKB-KW"/>
</dbReference>
<evidence type="ECO:0000256" key="9">
    <source>
        <dbReference type="ARBA" id="ARBA00022777"/>
    </source>
</evidence>
<evidence type="ECO:0000256" key="4">
    <source>
        <dbReference type="ARBA" id="ARBA00022475"/>
    </source>
</evidence>
<feature type="transmembrane region" description="Helical" evidence="14">
    <location>
        <begin position="7"/>
        <end position="29"/>
    </location>
</feature>
<proteinExistence type="predicted"/>
<evidence type="ECO:0000256" key="14">
    <source>
        <dbReference type="SAM" id="Phobius"/>
    </source>
</evidence>
<evidence type="ECO:0000256" key="13">
    <source>
        <dbReference type="ARBA" id="ARBA00023136"/>
    </source>
</evidence>
<keyword evidence="9 17" id="KW-0418">Kinase</keyword>
<dbReference type="GO" id="GO:0005886">
    <property type="term" value="C:plasma membrane"/>
    <property type="evidence" value="ECO:0007669"/>
    <property type="project" value="UniProtKB-SubCell"/>
</dbReference>
<dbReference type="CDD" id="cd06225">
    <property type="entry name" value="HAMP"/>
    <property type="match status" value="1"/>
</dbReference>
<dbReference type="PRINTS" id="PR00344">
    <property type="entry name" value="BCTRLSENSOR"/>
</dbReference>
<dbReference type="InterPro" id="IPR036097">
    <property type="entry name" value="HisK_dim/P_sf"/>
</dbReference>
<dbReference type="GO" id="GO:0000155">
    <property type="term" value="F:phosphorelay sensor kinase activity"/>
    <property type="evidence" value="ECO:0007669"/>
    <property type="project" value="InterPro"/>
</dbReference>
<feature type="domain" description="Histidine kinase" evidence="15">
    <location>
        <begin position="238"/>
        <end position="455"/>
    </location>
</feature>
<dbReference type="EC" id="2.7.13.3" evidence="3"/>
<keyword evidence="18" id="KW-1185">Reference proteome</keyword>
<dbReference type="InterPro" id="IPR003660">
    <property type="entry name" value="HAMP_dom"/>
</dbReference>
<dbReference type="InterPro" id="IPR050398">
    <property type="entry name" value="HssS/ArlS-like"/>
</dbReference>
<comment type="subcellular location">
    <subcellularLocation>
        <location evidence="2">Cell membrane</location>
        <topology evidence="2">Multi-pass membrane protein</topology>
    </subcellularLocation>
</comment>
<accession>A0AAP2DSD7</accession>
<dbReference type="InterPro" id="IPR005467">
    <property type="entry name" value="His_kinase_dom"/>
</dbReference>
<evidence type="ECO:0000313" key="18">
    <source>
        <dbReference type="Proteomes" id="UP001319200"/>
    </source>
</evidence>
<feature type="domain" description="HAMP" evidence="16">
    <location>
        <begin position="177"/>
        <end position="230"/>
    </location>
</feature>
<dbReference type="Gene3D" id="1.10.287.130">
    <property type="match status" value="1"/>
</dbReference>
<keyword evidence="4" id="KW-1003">Cell membrane</keyword>
<dbReference type="Gene3D" id="3.30.565.10">
    <property type="entry name" value="Histidine kinase-like ATPase, C-terminal domain"/>
    <property type="match status" value="1"/>
</dbReference>
<evidence type="ECO:0000256" key="6">
    <source>
        <dbReference type="ARBA" id="ARBA00022679"/>
    </source>
</evidence>
<dbReference type="RefSeq" id="WP_254168530.1">
    <property type="nucleotide sequence ID" value="NZ_JAHESF010000035.1"/>
</dbReference>
<evidence type="ECO:0000256" key="8">
    <source>
        <dbReference type="ARBA" id="ARBA00022741"/>
    </source>
</evidence>
<keyword evidence="10" id="KW-0067">ATP-binding</keyword>
<dbReference type="EMBL" id="JAHESF010000035">
    <property type="protein sequence ID" value="MBT1700152.1"/>
    <property type="molecule type" value="Genomic_DNA"/>
</dbReference>
<feature type="transmembrane region" description="Helical" evidence="14">
    <location>
        <begin position="151"/>
        <end position="171"/>
    </location>
</feature>
<keyword evidence="6" id="KW-0808">Transferase</keyword>
<evidence type="ECO:0000313" key="17">
    <source>
        <dbReference type="EMBL" id="MBT1700152.1"/>
    </source>
</evidence>
<evidence type="ECO:0000259" key="16">
    <source>
        <dbReference type="PROSITE" id="PS50885"/>
    </source>
</evidence>
<dbReference type="Pfam" id="PF02518">
    <property type="entry name" value="HATPase_c"/>
    <property type="match status" value="1"/>
</dbReference>
<keyword evidence="8" id="KW-0547">Nucleotide-binding</keyword>
<evidence type="ECO:0000256" key="1">
    <source>
        <dbReference type="ARBA" id="ARBA00000085"/>
    </source>
</evidence>
<dbReference type="SUPFAM" id="SSF55874">
    <property type="entry name" value="ATPase domain of HSP90 chaperone/DNA topoisomerase II/histidine kinase"/>
    <property type="match status" value="1"/>
</dbReference>
<dbReference type="Gene3D" id="6.10.340.10">
    <property type="match status" value="1"/>
</dbReference>
<comment type="catalytic activity">
    <reaction evidence="1">
        <text>ATP + protein L-histidine = ADP + protein N-phospho-L-histidine.</text>
        <dbReference type="EC" id="2.7.13.3"/>
    </reaction>
</comment>
<dbReference type="PANTHER" id="PTHR45528:SF1">
    <property type="entry name" value="SENSOR HISTIDINE KINASE CPXA"/>
    <property type="match status" value="1"/>
</dbReference>
<dbReference type="Proteomes" id="UP001319200">
    <property type="component" value="Unassembled WGS sequence"/>
</dbReference>
<protein>
    <recommendedName>
        <fullName evidence="3">histidine kinase</fullName>
        <ecNumber evidence="3">2.7.13.3</ecNumber>
    </recommendedName>
</protein>
<keyword evidence="12" id="KW-0902">Two-component regulatory system</keyword>
<dbReference type="CDD" id="cd00082">
    <property type="entry name" value="HisKA"/>
    <property type="match status" value="1"/>
</dbReference>
<dbReference type="Pfam" id="PF00512">
    <property type="entry name" value="HisKA"/>
    <property type="match status" value="1"/>
</dbReference>
<gene>
    <name evidence="17" type="ORF">KK083_24905</name>
</gene>
<evidence type="ECO:0000256" key="5">
    <source>
        <dbReference type="ARBA" id="ARBA00022553"/>
    </source>
</evidence>
<reference evidence="17 18" key="1">
    <citation type="submission" date="2021-05" db="EMBL/GenBank/DDBJ databases">
        <title>A Polyphasic approach of four new species of the genus Ohtaekwangia: Ohtaekwangia histidinii sp. nov., Ohtaekwangia cretensis sp. nov., Ohtaekwangia indiensis sp. nov., Ohtaekwangia reichenbachii sp. nov. from diverse environment.</title>
        <authorList>
            <person name="Octaviana S."/>
        </authorList>
    </citation>
    <scope>NUCLEOTIDE SEQUENCE [LARGE SCALE GENOMIC DNA]</scope>
    <source>
        <strain evidence="17 18">PWU4</strain>
    </source>
</reference>
<dbReference type="SUPFAM" id="SSF47384">
    <property type="entry name" value="Homodimeric domain of signal transducing histidine kinase"/>
    <property type="match status" value="1"/>
</dbReference>
<dbReference type="InterPro" id="IPR004358">
    <property type="entry name" value="Sig_transdc_His_kin-like_C"/>
</dbReference>